<organism evidence="1 2">
    <name type="scientific">Moorena producens PAL-8-15-08-1</name>
    <dbReference type="NCBI Taxonomy" id="1458985"/>
    <lineage>
        <taxon>Bacteria</taxon>
        <taxon>Bacillati</taxon>
        <taxon>Cyanobacteriota</taxon>
        <taxon>Cyanophyceae</taxon>
        <taxon>Coleofasciculales</taxon>
        <taxon>Coleofasciculaceae</taxon>
        <taxon>Moorena</taxon>
    </lineage>
</organism>
<dbReference type="RefSeq" id="WP_070394713.1">
    <property type="nucleotide sequence ID" value="NZ_CP017599.1"/>
</dbReference>
<dbReference type="InterPro" id="IPR014951">
    <property type="entry name" value="DUF1822"/>
</dbReference>
<name>A0A1D8TXB6_9CYAN</name>
<dbReference type="Pfam" id="PF08852">
    <property type="entry name" value="DUF1822"/>
    <property type="match status" value="1"/>
</dbReference>
<dbReference type="STRING" id="1458985.BJP34_25180"/>
<dbReference type="EMBL" id="CP017599">
    <property type="protein sequence ID" value="AOX02299.1"/>
    <property type="molecule type" value="Genomic_DNA"/>
</dbReference>
<evidence type="ECO:0000313" key="1">
    <source>
        <dbReference type="EMBL" id="AOX02299.1"/>
    </source>
</evidence>
<reference evidence="2" key="1">
    <citation type="submission" date="2016-10" db="EMBL/GenBank/DDBJ databases">
        <title>Comparative genomics uncovers the prolific and rare metabolic potential of the cyanobacterial genus Moorea.</title>
        <authorList>
            <person name="Leao T."/>
            <person name="Castelao G."/>
            <person name="Korobeynikov A."/>
            <person name="Monroe E.A."/>
            <person name="Podell S."/>
            <person name="Glukhov E."/>
            <person name="Allen E."/>
            <person name="Gerwick W.H."/>
            <person name="Gerwick L."/>
        </authorList>
    </citation>
    <scope>NUCLEOTIDE SEQUENCE [LARGE SCALE GENOMIC DNA]</scope>
    <source>
        <strain evidence="2">PAL-8-15-08-1</strain>
    </source>
</reference>
<proteinExistence type="predicted"/>
<dbReference type="KEGG" id="mpro:BJP34_25180"/>
<sequence length="363" mass="40944">MTSTIKSYIKPLTFKVPLALAAHRRAKEFQQHQANLTKAKQVYFNTLAVYAVNFYLRCMGFETNLEESDSWNPVMQTLMDVADLSVKNHGKLECRLVLPEAKCVKVPAAVWQERIGYVAVELDQALEEATLVGFADTVLTEELPLNQLRTLKELPPHIREYRQSPLSQAGAKQWSHSHGFKPKVLCTDASPSNTMQTHPTQQQQPQNQTPVVRLRQWLENSFEADWKTVETILPPAPEPMLDFRSFPFDQPSKGLHTTVGVKRGKLLGSEIAWGAEKVALFVELHPTDSPKMNIFIELFPPGGADRLPKNLQIMVLDHEGIAVIQTQARETENIKLQVSGEPGEHFSIKLVLNDVSFTENFLI</sequence>
<dbReference type="OrthoDB" id="512705at2"/>
<dbReference type="AlphaFoldDB" id="A0A1D8TXB6"/>
<accession>A0A1D8TXB6</accession>
<protein>
    <recommendedName>
        <fullName evidence="3">DUF1822 domain-containing protein</fullName>
    </recommendedName>
</protein>
<gene>
    <name evidence="1" type="ORF">BJP34_25180</name>
</gene>
<evidence type="ECO:0000313" key="2">
    <source>
        <dbReference type="Proteomes" id="UP000177870"/>
    </source>
</evidence>
<dbReference type="Proteomes" id="UP000177870">
    <property type="component" value="Chromosome"/>
</dbReference>
<evidence type="ECO:0008006" key="3">
    <source>
        <dbReference type="Google" id="ProtNLM"/>
    </source>
</evidence>